<comment type="caution">
    <text evidence="3">The sequence shown here is derived from an EMBL/GenBank/DDBJ whole genome shotgun (WGS) entry which is preliminary data.</text>
</comment>
<dbReference type="Proteomes" id="UP000192578">
    <property type="component" value="Unassembled WGS sequence"/>
</dbReference>
<reference evidence="4" key="1">
    <citation type="submission" date="2017-01" db="EMBL/GenBank/DDBJ databases">
        <title>Comparative genomics of anhydrobiosis in the tardigrade Hypsibius dujardini.</title>
        <authorList>
            <person name="Yoshida Y."/>
            <person name="Koutsovoulos G."/>
            <person name="Laetsch D."/>
            <person name="Stevens L."/>
            <person name="Kumar S."/>
            <person name="Horikawa D."/>
            <person name="Ishino K."/>
            <person name="Komine S."/>
            <person name="Tomita M."/>
            <person name="Blaxter M."/>
            <person name="Arakawa K."/>
        </authorList>
    </citation>
    <scope>NUCLEOTIDE SEQUENCE [LARGE SCALE GENOMIC DNA]</scope>
    <source>
        <strain evidence="4">Z151</strain>
    </source>
</reference>
<accession>A0A1W0XFD8</accession>
<evidence type="ECO:0000313" key="4">
    <source>
        <dbReference type="Proteomes" id="UP000192578"/>
    </source>
</evidence>
<gene>
    <name evidence="3" type="ORF">BV898_00199</name>
</gene>
<feature type="transmembrane region" description="Helical" evidence="2">
    <location>
        <begin position="6"/>
        <end position="28"/>
    </location>
</feature>
<dbReference type="AlphaFoldDB" id="A0A1W0XFD8"/>
<evidence type="ECO:0000256" key="2">
    <source>
        <dbReference type="SAM" id="Phobius"/>
    </source>
</evidence>
<proteinExistence type="predicted"/>
<sequence length="153" mass="15400">MAVLPAVPLFNVLIIALLGWVAVCLGSLPRCTNGGGPEGLRGLPGPKGDRGATRSIAAAEVLITTADKGAAPGANGLKQCPGMSGPVGPKGDRGVSGDGDSNRAEPRSNVNIFPNEGGERFMRADEVDCDCYGPPGLPGLKGRKGEPGPLMGV</sequence>
<keyword evidence="4" id="KW-1185">Reference proteome</keyword>
<keyword evidence="2" id="KW-1133">Transmembrane helix</keyword>
<keyword evidence="2" id="KW-0472">Membrane</keyword>
<evidence type="ECO:0000313" key="3">
    <source>
        <dbReference type="EMBL" id="OQV26071.1"/>
    </source>
</evidence>
<feature type="region of interest" description="Disordered" evidence="1">
    <location>
        <begin position="69"/>
        <end position="117"/>
    </location>
</feature>
<evidence type="ECO:0000256" key="1">
    <source>
        <dbReference type="SAM" id="MobiDB-lite"/>
    </source>
</evidence>
<name>A0A1W0XFD8_HYPEX</name>
<organism evidence="3 4">
    <name type="scientific">Hypsibius exemplaris</name>
    <name type="common">Freshwater tardigrade</name>
    <dbReference type="NCBI Taxonomy" id="2072580"/>
    <lineage>
        <taxon>Eukaryota</taxon>
        <taxon>Metazoa</taxon>
        <taxon>Ecdysozoa</taxon>
        <taxon>Tardigrada</taxon>
        <taxon>Eutardigrada</taxon>
        <taxon>Parachela</taxon>
        <taxon>Hypsibioidea</taxon>
        <taxon>Hypsibiidae</taxon>
        <taxon>Hypsibius</taxon>
    </lineage>
</organism>
<protein>
    <submittedName>
        <fullName evidence="3">Uncharacterized protein</fullName>
    </submittedName>
</protein>
<feature type="compositionally biased region" description="Basic and acidic residues" evidence="1">
    <location>
        <begin position="90"/>
        <end position="106"/>
    </location>
</feature>
<keyword evidence="2" id="KW-0812">Transmembrane</keyword>
<dbReference type="EMBL" id="MTYJ01000001">
    <property type="protein sequence ID" value="OQV26071.1"/>
    <property type="molecule type" value="Genomic_DNA"/>
</dbReference>